<evidence type="ECO:0000259" key="5">
    <source>
        <dbReference type="PROSITE" id="PS50966"/>
    </source>
</evidence>
<dbReference type="Pfam" id="PF10551">
    <property type="entry name" value="MULE"/>
    <property type="match status" value="1"/>
</dbReference>
<dbReference type="EMBL" id="JANJYI010000009">
    <property type="protein sequence ID" value="KAK2634432.1"/>
    <property type="molecule type" value="Genomic_DNA"/>
</dbReference>
<gene>
    <name evidence="6" type="ORF">Ddye_029224</name>
</gene>
<dbReference type="PANTHER" id="PTHR47718">
    <property type="entry name" value="OS01G0519700 PROTEIN"/>
    <property type="match status" value="1"/>
</dbReference>
<organism evidence="6 7">
    <name type="scientific">Dipteronia dyeriana</name>
    <dbReference type="NCBI Taxonomy" id="168575"/>
    <lineage>
        <taxon>Eukaryota</taxon>
        <taxon>Viridiplantae</taxon>
        <taxon>Streptophyta</taxon>
        <taxon>Embryophyta</taxon>
        <taxon>Tracheophyta</taxon>
        <taxon>Spermatophyta</taxon>
        <taxon>Magnoliopsida</taxon>
        <taxon>eudicotyledons</taxon>
        <taxon>Gunneridae</taxon>
        <taxon>Pentapetalae</taxon>
        <taxon>rosids</taxon>
        <taxon>malvids</taxon>
        <taxon>Sapindales</taxon>
        <taxon>Sapindaceae</taxon>
        <taxon>Hippocastanoideae</taxon>
        <taxon>Acereae</taxon>
        <taxon>Dipteronia</taxon>
    </lineage>
</organism>
<dbReference type="PROSITE" id="PS50966">
    <property type="entry name" value="ZF_SWIM"/>
    <property type="match status" value="1"/>
</dbReference>
<evidence type="ECO:0000256" key="4">
    <source>
        <dbReference type="PROSITE-ProRule" id="PRU00325"/>
    </source>
</evidence>
<evidence type="ECO:0000313" key="7">
    <source>
        <dbReference type="Proteomes" id="UP001280121"/>
    </source>
</evidence>
<evidence type="ECO:0000313" key="6">
    <source>
        <dbReference type="EMBL" id="KAK2634432.1"/>
    </source>
</evidence>
<sequence>MDSSPCSGHQPSLTESDTNVEPNITVLLDLNDPCVLRGLKSSDMLGREFLSLNEAEVFYEKYAKVIGFNVRKDDKRTDKHGSVTLRRWVCAKEGYRPQKSGQKRDRIRQPRALTREGCCAAFKVNHHNKKKTWIVKEFATDHTHVLASTFDIQYFRSRQNVQALDSTQDLQNGADASSHANITDSDWETALAYLSAKKEMDPGFYFKYTVDDNSKLQNLFWSDSTAHLDYCCFGDVVAFDSKYKKNAYHKPLLIIVGANHHQKTSVFGFGLLADETVDSYTWLLETFLSAMQHKKPNAVITDCGKGVRKAIKKVLPECVHRLCCWDLERNAHAKVKDANFKQAFRHCMMTNMTFDEFDQQWSDVVNNFSVRENPWVLKMYAKRHRWAEALLRGTFFGWMNSTQMSESMYTYLNRFAEYRLKLYEFVRQIDRALARVRSNEAKDDFESRSSSLVPGTHLEWLEKHAADIYTVNVFTMVLEEIREEARLIISGCVEDMDKRVYTFTKFRSPHLKWTALYRPATKDIECSCLLFQTVGIPCSHLFSVMKAEHLCEIPECLIMQRWRKNAKVVKSRGFSEAVPTEVTELVRFGSLMAQCSKLCYYASKTIVGYNEAKQAVCSLTRRMEELMTVDLQSHNTTLVPSKRGAVVNDPHVARTKGAQKSHKQCNATVTQGDQCMEIGHTNQTYEKTIPTSISAVSSNTLDVNCDSREYVPDRLPTIDKQCSVLVDFNVQVGGSMSCDSTVIAPTPQSFPFGVNSRMPNQVVNLSSGLSPISPFNAPFADAGQ</sequence>
<dbReference type="Proteomes" id="UP001280121">
    <property type="component" value="Unassembled WGS sequence"/>
</dbReference>
<protein>
    <recommendedName>
        <fullName evidence="5">SWIM-type domain-containing protein</fullName>
    </recommendedName>
</protein>
<dbReference type="Pfam" id="PF03101">
    <property type="entry name" value="FAR1"/>
    <property type="match status" value="1"/>
</dbReference>
<dbReference type="AlphaFoldDB" id="A0AAD9TE63"/>
<dbReference type="InterPro" id="IPR007527">
    <property type="entry name" value="Znf_SWIM"/>
</dbReference>
<dbReference type="SMART" id="SM00575">
    <property type="entry name" value="ZnF_PMZ"/>
    <property type="match status" value="1"/>
</dbReference>
<accession>A0AAD9TE63</accession>
<dbReference type="InterPro" id="IPR018289">
    <property type="entry name" value="MULE_transposase_dom"/>
</dbReference>
<dbReference type="PANTHER" id="PTHR47718:SF15">
    <property type="entry name" value="PROTEIN FAR1-RELATED SEQUENCE 5-LIKE"/>
    <property type="match status" value="1"/>
</dbReference>
<evidence type="ECO:0000256" key="1">
    <source>
        <dbReference type="ARBA" id="ARBA00022723"/>
    </source>
</evidence>
<proteinExistence type="predicted"/>
<name>A0AAD9TE63_9ROSI</name>
<feature type="domain" description="SWIM-type" evidence="5">
    <location>
        <begin position="517"/>
        <end position="549"/>
    </location>
</feature>
<keyword evidence="7" id="KW-1185">Reference proteome</keyword>
<keyword evidence="2 4" id="KW-0863">Zinc-finger</keyword>
<keyword evidence="3" id="KW-0862">Zinc</keyword>
<dbReference type="InterPro" id="IPR006564">
    <property type="entry name" value="Znf_PMZ"/>
</dbReference>
<reference evidence="6" key="1">
    <citation type="journal article" date="2023" name="Plant J.">
        <title>Genome sequences and population genomics provide insights into the demographic history, inbreeding, and mutation load of two 'living fossil' tree species of Dipteronia.</title>
        <authorList>
            <person name="Feng Y."/>
            <person name="Comes H.P."/>
            <person name="Chen J."/>
            <person name="Zhu S."/>
            <person name="Lu R."/>
            <person name="Zhang X."/>
            <person name="Li P."/>
            <person name="Qiu J."/>
            <person name="Olsen K.M."/>
            <person name="Qiu Y."/>
        </authorList>
    </citation>
    <scope>NUCLEOTIDE SEQUENCE</scope>
    <source>
        <strain evidence="6">KIB01</strain>
    </source>
</reference>
<dbReference type="InterPro" id="IPR004330">
    <property type="entry name" value="FAR1_DNA_bnd_dom"/>
</dbReference>
<comment type="caution">
    <text evidence="6">The sequence shown here is derived from an EMBL/GenBank/DDBJ whole genome shotgun (WGS) entry which is preliminary data.</text>
</comment>
<evidence type="ECO:0000256" key="3">
    <source>
        <dbReference type="ARBA" id="ARBA00022833"/>
    </source>
</evidence>
<dbReference type="GO" id="GO:0008270">
    <property type="term" value="F:zinc ion binding"/>
    <property type="evidence" value="ECO:0007669"/>
    <property type="project" value="UniProtKB-KW"/>
</dbReference>
<evidence type="ECO:0000256" key="2">
    <source>
        <dbReference type="ARBA" id="ARBA00022771"/>
    </source>
</evidence>
<keyword evidence="1" id="KW-0479">Metal-binding</keyword>